<evidence type="ECO:0000313" key="3">
    <source>
        <dbReference type="Proteomes" id="UP000515307"/>
    </source>
</evidence>
<dbReference type="KEGG" id="sfiy:F0344_18560"/>
<sequence>MVSESPVIDDNLTAVPKEIVHLRRSTSVFITDWKRLGPGDFTLTARWPAGAVGHAYDPRVLTQTIRQSGLVIAHAAYDVPLSHQTLLHDFNFTVRPGFRVPTDSPCALQIGIKVSEPTRRGKNVSGLGMDVHVTQHNTTVAVANSEFGWISPAAYRRLRGEHLSGSWNEWPLPAPVAPHSVGRITPADVALSATEHPHRWQLRNDADNTLLFDHPVDHVPGLALMEAGYQAANAVFSPASFEPTGIASAFGRYVEFDRPCWLEAEVLPSPGVGLTAVRVTGVQDEEPAFHIELSGPVT</sequence>
<dbReference type="AlphaFoldDB" id="A0A7G7BVD6"/>
<reference evidence="3" key="1">
    <citation type="submission" date="2019-10" db="EMBL/GenBank/DDBJ databases">
        <title>Antimicrobial potential of Antarctic Bacteria.</title>
        <authorList>
            <person name="Benaud N."/>
            <person name="Edwards R.J."/>
            <person name="Ferrari B.C."/>
        </authorList>
    </citation>
    <scope>NUCLEOTIDE SEQUENCE [LARGE SCALE GENOMIC DNA]</scope>
    <source>
        <strain evidence="3">NBSH44</strain>
    </source>
</reference>
<dbReference type="Pfam" id="PF03756">
    <property type="entry name" value="AfsA"/>
    <property type="match status" value="2"/>
</dbReference>
<keyword evidence="3" id="KW-1185">Reference proteome</keyword>
<dbReference type="EMBL" id="CP045702">
    <property type="protein sequence ID" value="QNE79301.1"/>
    <property type="molecule type" value="Genomic_DNA"/>
</dbReference>
<dbReference type="InterPro" id="IPR047757">
    <property type="entry name" value="AfsA-like"/>
</dbReference>
<organism evidence="2 3">
    <name type="scientific">Streptomyces finlayi</name>
    <dbReference type="NCBI Taxonomy" id="67296"/>
    <lineage>
        <taxon>Bacteria</taxon>
        <taxon>Bacillati</taxon>
        <taxon>Actinomycetota</taxon>
        <taxon>Actinomycetes</taxon>
        <taxon>Kitasatosporales</taxon>
        <taxon>Streptomycetaceae</taxon>
        <taxon>Streptomyces</taxon>
    </lineage>
</organism>
<feature type="domain" description="A-factor biosynthesis hotdog" evidence="1">
    <location>
        <begin position="20"/>
        <end position="143"/>
    </location>
</feature>
<proteinExistence type="predicted"/>
<evidence type="ECO:0000259" key="1">
    <source>
        <dbReference type="Pfam" id="PF03756"/>
    </source>
</evidence>
<dbReference type="Proteomes" id="UP000515307">
    <property type="component" value="Chromosome"/>
</dbReference>
<dbReference type="GO" id="GO:0016740">
    <property type="term" value="F:transferase activity"/>
    <property type="evidence" value="ECO:0007669"/>
    <property type="project" value="InterPro"/>
</dbReference>
<name>A0A7G7BVD6_9ACTN</name>
<evidence type="ECO:0000313" key="2">
    <source>
        <dbReference type="EMBL" id="QNE79301.1"/>
    </source>
</evidence>
<gene>
    <name evidence="2" type="ORF">F0344_18560</name>
</gene>
<protein>
    <submittedName>
        <fullName evidence="2">A-factor biosynthesis protein</fullName>
    </submittedName>
</protein>
<feature type="domain" description="A-factor biosynthesis hotdog" evidence="1">
    <location>
        <begin position="181"/>
        <end position="240"/>
    </location>
</feature>
<dbReference type="NCBIfam" id="NF041195">
    <property type="entry name" value="ScbA_BarX_GamBu"/>
    <property type="match status" value="1"/>
</dbReference>
<dbReference type="InterPro" id="IPR005509">
    <property type="entry name" value="AfsA_hotdog_dom"/>
</dbReference>
<accession>A0A7G7BVD6</accession>